<gene>
    <name evidence="2" type="ORF">FWJ32_12935</name>
</gene>
<reference evidence="2 3" key="1">
    <citation type="submission" date="2019-08" db="EMBL/GenBank/DDBJ databases">
        <title>Calorimonas adulescens gen. nov., sp. nov., an anaerobic thermophilic bacterium from Sakhalin hot spring.</title>
        <authorList>
            <person name="Khomyakova M.A."/>
            <person name="Merkel A.Y."/>
            <person name="Novikov A."/>
            <person name="Bonch-Osmolovskaya E.A."/>
            <person name="Slobodkin A.I."/>
        </authorList>
    </citation>
    <scope>NUCLEOTIDE SEQUENCE [LARGE SCALE GENOMIC DNA]</scope>
    <source>
        <strain evidence="2 3">A05MB</strain>
    </source>
</reference>
<dbReference type="Proteomes" id="UP000322976">
    <property type="component" value="Unassembled WGS sequence"/>
</dbReference>
<keyword evidence="1" id="KW-1133">Transmembrane helix</keyword>
<proteinExistence type="predicted"/>
<name>A0A5D8Q745_9THEO</name>
<accession>A0A5D8Q745</accession>
<evidence type="ECO:0000313" key="2">
    <source>
        <dbReference type="EMBL" id="TZE80282.1"/>
    </source>
</evidence>
<keyword evidence="1" id="KW-0812">Transmembrane</keyword>
<feature type="transmembrane region" description="Helical" evidence="1">
    <location>
        <begin position="105"/>
        <end position="124"/>
    </location>
</feature>
<dbReference type="AlphaFoldDB" id="A0A5D8Q745"/>
<evidence type="ECO:0000256" key="1">
    <source>
        <dbReference type="SAM" id="Phobius"/>
    </source>
</evidence>
<evidence type="ECO:0000313" key="3">
    <source>
        <dbReference type="Proteomes" id="UP000322976"/>
    </source>
</evidence>
<keyword evidence="1" id="KW-0472">Membrane</keyword>
<feature type="transmembrane region" description="Helical" evidence="1">
    <location>
        <begin position="12"/>
        <end position="28"/>
    </location>
</feature>
<protein>
    <submittedName>
        <fullName evidence="2">Uncharacterized protein</fullName>
    </submittedName>
</protein>
<keyword evidence="3" id="KW-1185">Reference proteome</keyword>
<feature type="transmembrane region" description="Helical" evidence="1">
    <location>
        <begin position="72"/>
        <end position="93"/>
    </location>
</feature>
<dbReference type="EMBL" id="VTPS01000035">
    <property type="protein sequence ID" value="TZE80282.1"/>
    <property type="molecule type" value="Genomic_DNA"/>
</dbReference>
<feature type="transmembrane region" description="Helical" evidence="1">
    <location>
        <begin position="40"/>
        <end position="60"/>
    </location>
</feature>
<comment type="caution">
    <text evidence="2">The sequence shown here is derived from an EMBL/GenBank/DDBJ whole genome shotgun (WGS) entry which is preliminary data.</text>
</comment>
<sequence length="132" mass="15411">MKKQMIKLTQIVPFLASILVGYLIGVFESNAEATYNNLPYLLGTIVFPMIVGIFLGLEDAIKEWRREGKLRFNYIMFLLFTVIPLLGVINYYFIGLKIIPGLHELFGSIYFNWTIMIISGFYFIRSFYKEKE</sequence>
<organism evidence="2 3">
    <name type="scientific">Calorimonas adulescens</name>
    <dbReference type="NCBI Taxonomy" id="2606906"/>
    <lineage>
        <taxon>Bacteria</taxon>
        <taxon>Bacillati</taxon>
        <taxon>Bacillota</taxon>
        <taxon>Clostridia</taxon>
        <taxon>Thermoanaerobacterales</taxon>
        <taxon>Thermoanaerobacteraceae</taxon>
        <taxon>Calorimonas</taxon>
    </lineage>
</organism>